<evidence type="ECO:0000256" key="1">
    <source>
        <dbReference type="ARBA" id="ARBA00004141"/>
    </source>
</evidence>
<evidence type="ECO:0000259" key="13">
    <source>
        <dbReference type="PROSITE" id="PS50089"/>
    </source>
</evidence>
<evidence type="ECO:0008006" key="17">
    <source>
        <dbReference type="Google" id="ProtNLM"/>
    </source>
</evidence>
<evidence type="ECO:0000256" key="9">
    <source>
        <dbReference type="ARBA" id="ARBA00023136"/>
    </source>
</evidence>
<evidence type="ECO:0000256" key="5">
    <source>
        <dbReference type="ARBA" id="ARBA00022723"/>
    </source>
</evidence>
<evidence type="ECO:0000256" key="3">
    <source>
        <dbReference type="ARBA" id="ARBA00022679"/>
    </source>
</evidence>
<feature type="domain" description="RING-type" evidence="13">
    <location>
        <begin position="373"/>
        <end position="411"/>
    </location>
</feature>
<dbReference type="SMART" id="SM00184">
    <property type="entry name" value="RING"/>
    <property type="match status" value="1"/>
</dbReference>
<dbReference type="GO" id="GO:0070936">
    <property type="term" value="P:protein K48-linked ubiquitination"/>
    <property type="evidence" value="ECO:0007669"/>
    <property type="project" value="TreeGrafter"/>
</dbReference>
<protein>
    <recommendedName>
        <fullName evidence="17">E3 ubiquitin-protein ligase AMFR</fullName>
    </recommendedName>
</protein>
<evidence type="ECO:0000259" key="14">
    <source>
        <dbReference type="PROSITE" id="PS51140"/>
    </source>
</evidence>
<feature type="compositionally biased region" description="Low complexity" evidence="11">
    <location>
        <begin position="548"/>
        <end position="567"/>
    </location>
</feature>
<evidence type="ECO:0000256" key="10">
    <source>
        <dbReference type="PROSITE-ProRule" id="PRU00175"/>
    </source>
</evidence>
<feature type="transmembrane region" description="Helical" evidence="12">
    <location>
        <begin position="177"/>
        <end position="197"/>
    </location>
</feature>
<evidence type="ECO:0000256" key="4">
    <source>
        <dbReference type="ARBA" id="ARBA00022692"/>
    </source>
</evidence>
<dbReference type="AlphaFoldDB" id="A0AAN9GP10"/>
<accession>A0AAN9GP10</accession>
<dbReference type="PROSITE" id="PS51140">
    <property type="entry name" value="CUE"/>
    <property type="match status" value="1"/>
</dbReference>
<feature type="compositionally biased region" description="Low complexity" evidence="11">
    <location>
        <begin position="609"/>
        <end position="622"/>
    </location>
</feature>
<dbReference type="Gene3D" id="3.30.40.10">
    <property type="entry name" value="Zinc/RING finger domain, C3HC4 (zinc finger)"/>
    <property type="match status" value="1"/>
</dbReference>
<dbReference type="FunFam" id="3.30.40.10:FF:000149">
    <property type="entry name" value="E3 ubiquitin-protein ligase AMFR"/>
    <property type="match status" value="1"/>
</dbReference>
<dbReference type="PANTHER" id="PTHR15067:SF5">
    <property type="entry name" value="E3 UBIQUITIN-PROTEIN LIGASE AMFR"/>
    <property type="match status" value="1"/>
</dbReference>
<keyword evidence="4 12" id="KW-0812">Transmembrane</keyword>
<evidence type="ECO:0000256" key="8">
    <source>
        <dbReference type="ARBA" id="ARBA00022989"/>
    </source>
</evidence>
<feature type="transmembrane region" description="Helical" evidence="12">
    <location>
        <begin position="105"/>
        <end position="133"/>
    </location>
</feature>
<evidence type="ECO:0000256" key="12">
    <source>
        <dbReference type="SAM" id="Phobius"/>
    </source>
</evidence>
<feature type="transmembrane region" description="Helical" evidence="12">
    <location>
        <begin position="313"/>
        <end position="334"/>
    </location>
</feature>
<evidence type="ECO:0000256" key="6">
    <source>
        <dbReference type="ARBA" id="ARBA00022771"/>
    </source>
</evidence>
<proteinExistence type="predicted"/>
<name>A0AAN9GP10_9CAEN</name>
<evidence type="ECO:0000313" key="16">
    <source>
        <dbReference type="Proteomes" id="UP001374579"/>
    </source>
</evidence>
<feature type="domain" description="CUE" evidence="14">
    <location>
        <begin position="489"/>
        <end position="531"/>
    </location>
</feature>
<dbReference type="GO" id="GO:0000151">
    <property type="term" value="C:ubiquitin ligase complex"/>
    <property type="evidence" value="ECO:0007669"/>
    <property type="project" value="TreeGrafter"/>
</dbReference>
<keyword evidence="8 12" id="KW-1133">Transmembrane helix</keyword>
<dbReference type="CDD" id="cd16455">
    <property type="entry name" value="RING-H2_AMFR"/>
    <property type="match status" value="1"/>
</dbReference>
<dbReference type="Pfam" id="PF25563">
    <property type="entry name" value="TPR_SYVN1_N"/>
    <property type="match status" value="1"/>
</dbReference>
<sequence length="719" mass="81693">MPAVLLERLPLPSLQTYVTLSVIFLASSLLYTHHTVITGQTAVTLQDAVVTTTQIEEQSSSLRGWIPEPEIKEPVAGEDADIYESLGIQEPINMTLPYDNYQENFLWVLFTEAWCVWTIVNTVYCLLILLGKLIQALIFGELRVSEQQHLKDKFWNFVFYKFIFIFGVMNVQTMEEVVLWVAWFTCLGFLHLLVQLCKDRFEYLSFSPTTPRSAHAKLLGLLLVLMGCSATLLGVCVAAGFKFGLTIFAFMAAECVLLGLKTVYVIVRYLIHLWDLSLESVWENRSVYVYYSELIFELSSLSVDFGHHLHMLLWGNIFLSMASLVICMQLRYLFYEFQRRIKRHKNYRQVVKNMQARFPMATQEDLELNADECAICWESMEAARKLPCGHLFHNSCLRSWLEQDTSCPTCRMTLSERTGDQNPRADRTEAAGATNVNLAEAAAAANQGTTNHFFHFDGSRYVSWLPSFSVEVTHTSLMPGQQLRIQTSQLDSMLRQVQMMFPNFPSQVILDDLRQTRSVEVTIDNILENRLQPSRTIDLAAYREDYWENNPNSPHPQQQQEPQSQQEVTRLPTEASHGTDQMAPQAATDSNNFEVREPTEGSQLSDAVSSFTTTSQPFQSQQLVPVEEASPSRDGAVGGEHQIQAQGGRFSKSASERMSMLEQRKNALLEQARRRYLARHSEAGGDGPSSAAGHQSSDDDRVRRREVVLQATQRRLNNS</sequence>
<reference evidence="15 16" key="1">
    <citation type="submission" date="2024-02" db="EMBL/GenBank/DDBJ databases">
        <title>Chromosome-scale genome assembly of the rough periwinkle Littorina saxatilis.</title>
        <authorList>
            <person name="De Jode A."/>
            <person name="Faria R."/>
            <person name="Formenti G."/>
            <person name="Sims Y."/>
            <person name="Smith T.P."/>
            <person name="Tracey A."/>
            <person name="Wood J.M.D."/>
            <person name="Zagrodzka Z.B."/>
            <person name="Johannesson K."/>
            <person name="Butlin R.K."/>
            <person name="Leder E.H."/>
        </authorList>
    </citation>
    <scope>NUCLEOTIDE SEQUENCE [LARGE SCALE GENOMIC DNA]</scope>
    <source>
        <strain evidence="15">Snail1</strain>
        <tissue evidence="15">Muscle</tissue>
    </source>
</reference>
<dbReference type="GO" id="GO:0005829">
    <property type="term" value="C:cytosol"/>
    <property type="evidence" value="ECO:0007669"/>
    <property type="project" value="TreeGrafter"/>
</dbReference>
<keyword evidence="7" id="KW-0862">Zinc</keyword>
<dbReference type="Gene3D" id="1.10.8.10">
    <property type="entry name" value="DNA helicase RuvA subunit, C-terminal domain"/>
    <property type="match status" value="1"/>
</dbReference>
<feature type="compositionally biased region" description="Basic and acidic residues" evidence="11">
    <location>
        <begin position="696"/>
        <end position="706"/>
    </location>
</feature>
<dbReference type="PANTHER" id="PTHR15067">
    <property type="entry name" value="E3 UBIQUITIN-PROTEIN LIGASE RNF8"/>
    <property type="match status" value="1"/>
</dbReference>
<feature type="region of interest" description="Disordered" evidence="11">
    <location>
        <begin position="546"/>
        <end position="706"/>
    </location>
</feature>
<dbReference type="Pfam" id="PF02845">
    <property type="entry name" value="CUE"/>
    <property type="match status" value="1"/>
</dbReference>
<organism evidence="15 16">
    <name type="scientific">Littorina saxatilis</name>
    <dbReference type="NCBI Taxonomy" id="31220"/>
    <lineage>
        <taxon>Eukaryota</taxon>
        <taxon>Metazoa</taxon>
        <taxon>Spiralia</taxon>
        <taxon>Lophotrochozoa</taxon>
        <taxon>Mollusca</taxon>
        <taxon>Gastropoda</taxon>
        <taxon>Caenogastropoda</taxon>
        <taxon>Littorinimorpha</taxon>
        <taxon>Littorinoidea</taxon>
        <taxon>Littorinidae</taxon>
        <taxon>Littorina</taxon>
    </lineage>
</organism>
<keyword evidence="6 10" id="KW-0863">Zinc-finger</keyword>
<dbReference type="SUPFAM" id="SSF57850">
    <property type="entry name" value="RING/U-box"/>
    <property type="match status" value="1"/>
</dbReference>
<dbReference type="GO" id="GO:0043130">
    <property type="term" value="F:ubiquitin binding"/>
    <property type="evidence" value="ECO:0007669"/>
    <property type="project" value="InterPro"/>
</dbReference>
<dbReference type="GO" id="GO:0016020">
    <property type="term" value="C:membrane"/>
    <property type="evidence" value="ECO:0007669"/>
    <property type="project" value="UniProtKB-SubCell"/>
</dbReference>
<dbReference type="InterPro" id="IPR013083">
    <property type="entry name" value="Znf_RING/FYVE/PHD"/>
</dbReference>
<dbReference type="GO" id="GO:0006511">
    <property type="term" value="P:ubiquitin-dependent protein catabolic process"/>
    <property type="evidence" value="ECO:0007669"/>
    <property type="project" value="TreeGrafter"/>
</dbReference>
<keyword evidence="3" id="KW-0808">Transferase</keyword>
<gene>
    <name evidence="15" type="ORF">V1264_001317</name>
</gene>
<feature type="transmembrane region" description="Helical" evidence="12">
    <location>
        <begin position="247"/>
        <end position="267"/>
    </location>
</feature>
<comment type="pathway">
    <text evidence="2">Protein modification; protein ubiquitination.</text>
</comment>
<dbReference type="Proteomes" id="UP001374579">
    <property type="component" value="Unassembled WGS sequence"/>
</dbReference>
<keyword evidence="16" id="KW-1185">Reference proteome</keyword>
<evidence type="ECO:0000256" key="7">
    <source>
        <dbReference type="ARBA" id="ARBA00022833"/>
    </source>
</evidence>
<dbReference type="GO" id="GO:0008270">
    <property type="term" value="F:zinc ion binding"/>
    <property type="evidence" value="ECO:0007669"/>
    <property type="project" value="UniProtKB-KW"/>
</dbReference>
<comment type="subcellular location">
    <subcellularLocation>
        <location evidence="1">Membrane</location>
        <topology evidence="1">Multi-pass membrane protein</topology>
    </subcellularLocation>
</comment>
<feature type="compositionally biased region" description="Basic and acidic residues" evidence="11">
    <location>
        <begin position="662"/>
        <end position="683"/>
    </location>
</feature>
<keyword evidence="9 12" id="KW-0472">Membrane</keyword>
<feature type="transmembrane region" description="Helical" evidence="12">
    <location>
        <begin position="12"/>
        <end position="31"/>
    </location>
</feature>
<dbReference type="CDD" id="cd14421">
    <property type="entry name" value="CUE_AMFR"/>
    <property type="match status" value="1"/>
</dbReference>
<dbReference type="GO" id="GO:0030968">
    <property type="term" value="P:endoplasmic reticulum unfolded protein response"/>
    <property type="evidence" value="ECO:0007669"/>
    <property type="project" value="TreeGrafter"/>
</dbReference>
<evidence type="ECO:0000256" key="2">
    <source>
        <dbReference type="ARBA" id="ARBA00004906"/>
    </source>
</evidence>
<dbReference type="InterPro" id="IPR057992">
    <property type="entry name" value="TPR_SYVN1_N"/>
</dbReference>
<dbReference type="GO" id="GO:0061630">
    <property type="term" value="F:ubiquitin protein ligase activity"/>
    <property type="evidence" value="ECO:0007669"/>
    <property type="project" value="TreeGrafter"/>
</dbReference>
<dbReference type="SMART" id="SM00546">
    <property type="entry name" value="CUE"/>
    <property type="match status" value="1"/>
</dbReference>
<dbReference type="Pfam" id="PF13639">
    <property type="entry name" value="zf-RING_2"/>
    <property type="match status" value="1"/>
</dbReference>
<evidence type="ECO:0000256" key="11">
    <source>
        <dbReference type="SAM" id="MobiDB-lite"/>
    </source>
</evidence>
<feature type="transmembrane region" description="Helical" evidence="12">
    <location>
        <begin position="218"/>
        <end position="241"/>
    </location>
</feature>
<feature type="transmembrane region" description="Helical" evidence="12">
    <location>
        <begin position="154"/>
        <end position="171"/>
    </location>
</feature>
<dbReference type="InterPro" id="IPR003892">
    <property type="entry name" value="CUE"/>
</dbReference>
<dbReference type="GO" id="GO:0005783">
    <property type="term" value="C:endoplasmic reticulum"/>
    <property type="evidence" value="ECO:0007669"/>
    <property type="project" value="TreeGrafter"/>
</dbReference>
<dbReference type="EMBL" id="JBAMIC010000001">
    <property type="protein sequence ID" value="KAK7115459.1"/>
    <property type="molecule type" value="Genomic_DNA"/>
</dbReference>
<keyword evidence="5" id="KW-0479">Metal-binding</keyword>
<dbReference type="InterPro" id="IPR001841">
    <property type="entry name" value="Znf_RING"/>
</dbReference>
<evidence type="ECO:0000313" key="15">
    <source>
        <dbReference type="EMBL" id="KAK7115459.1"/>
    </source>
</evidence>
<comment type="caution">
    <text evidence="15">The sequence shown here is derived from an EMBL/GenBank/DDBJ whole genome shotgun (WGS) entry which is preliminary data.</text>
</comment>
<dbReference type="PROSITE" id="PS50089">
    <property type="entry name" value="ZF_RING_2"/>
    <property type="match status" value="1"/>
</dbReference>